<comment type="caution">
    <text evidence="9">The sequence shown here is derived from an EMBL/GenBank/DDBJ whole genome shotgun (WGS) entry which is preliminary data.</text>
</comment>
<comment type="catalytic activity">
    <reaction evidence="6 7">
        <text>Release of N-terminal amino acids, preferentially methionine, from peptides and arylamides.</text>
        <dbReference type="EC" id="3.4.11.18"/>
    </reaction>
</comment>
<comment type="subunit">
    <text evidence="6">Monomer.</text>
</comment>
<evidence type="ECO:0000313" key="10">
    <source>
        <dbReference type="Proteomes" id="UP000237684"/>
    </source>
</evidence>
<dbReference type="InterPro" id="IPR001714">
    <property type="entry name" value="Pept_M24_MAP"/>
</dbReference>
<keyword evidence="3 6" id="KW-0645">Protease</keyword>
<reference evidence="9 10" key="1">
    <citation type="journal article" date="2018" name="Syst. Appl. Microbiol.">
        <title>Abditibacterium utsteinense sp. nov., the first cultivated member of candidate phylum FBP, isolated from ice-free Antarctic soil samples.</title>
        <authorList>
            <person name="Tahon G."/>
            <person name="Tytgat B."/>
            <person name="Lebbe L."/>
            <person name="Carlier A."/>
            <person name="Willems A."/>
        </authorList>
    </citation>
    <scope>NUCLEOTIDE SEQUENCE [LARGE SCALE GENOMIC DNA]</scope>
    <source>
        <strain evidence="9 10">LMG 29911</strain>
    </source>
</reference>
<dbReference type="EC" id="3.4.11.18" evidence="6 7"/>
<organism evidence="9 10">
    <name type="scientific">Abditibacterium utsteinense</name>
    <dbReference type="NCBI Taxonomy" id="1960156"/>
    <lineage>
        <taxon>Bacteria</taxon>
        <taxon>Pseudomonadati</taxon>
        <taxon>Abditibacteriota</taxon>
        <taxon>Abditibacteriia</taxon>
        <taxon>Abditibacteriales</taxon>
        <taxon>Abditibacteriaceae</taxon>
        <taxon>Abditibacterium</taxon>
    </lineage>
</organism>
<dbReference type="Pfam" id="PF00557">
    <property type="entry name" value="Peptidase_M24"/>
    <property type="match status" value="1"/>
</dbReference>
<feature type="binding site" evidence="6">
    <location>
        <position position="110"/>
    </location>
    <ligand>
        <name>a divalent metal cation</name>
        <dbReference type="ChEBI" id="CHEBI:60240"/>
        <label>1</label>
    </ligand>
</feature>
<dbReference type="InterPro" id="IPR000994">
    <property type="entry name" value="Pept_M24"/>
</dbReference>
<feature type="binding site" evidence="6">
    <location>
        <position position="237"/>
    </location>
    <ligand>
        <name>a divalent metal cation</name>
        <dbReference type="ChEBI" id="CHEBI:60240"/>
        <label>2</label>
        <note>catalytic</note>
    </ligand>
</feature>
<comment type="function">
    <text evidence="1 6">Removes the N-terminal methionine from nascent proteins. The N-terminal methionine is often cleaved when the second residue in the primary sequence is small and uncharged (Met-Ala-, Cys, Gly, Pro, Ser, Thr, or Val). Requires deformylation of the N(alpha)-formylated initiator methionine before it can be hydrolyzed.</text>
</comment>
<dbReference type="EMBL" id="NIGF01000004">
    <property type="protein sequence ID" value="PQV64576.1"/>
    <property type="molecule type" value="Genomic_DNA"/>
</dbReference>
<evidence type="ECO:0000313" key="9">
    <source>
        <dbReference type="EMBL" id="PQV64576.1"/>
    </source>
</evidence>
<evidence type="ECO:0000256" key="1">
    <source>
        <dbReference type="ARBA" id="ARBA00002521"/>
    </source>
</evidence>
<dbReference type="Gene3D" id="3.90.230.10">
    <property type="entry name" value="Creatinase/methionine aminopeptidase superfamily"/>
    <property type="match status" value="1"/>
</dbReference>
<feature type="binding site" evidence="6">
    <location>
        <position position="180"/>
    </location>
    <ligand>
        <name>substrate</name>
    </ligand>
</feature>
<keyword evidence="4 6" id="KW-0479">Metal-binding</keyword>
<feature type="binding site" evidence="6">
    <location>
        <position position="237"/>
    </location>
    <ligand>
        <name>a divalent metal cation</name>
        <dbReference type="ChEBI" id="CHEBI:60240"/>
        <label>1</label>
    </ligand>
</feature>
<dbReference type="OrthoDB" id="9802055at2"/>
<dbReference type="PRINTS" id="PR00599">
    <property type="entry name" value="MAPEPTIDASE"/>
</dbReference>
<dbReference type="PANTHER" id="PTHR43330:SF27">
    <property type="entry name" value="METHIONINE AMINOPEPTIDASE"/>
    <property type="match status" value="1"/>
</dbReference>
<feature type="binding site" evidence="6">
    <location>
        <position position="99"/>
    </location>
    <ligand>
        <name>a divalent metal cation</name>
        <dbReference type="ChEBI" id="CHEBI:60240"/>
        <label>1</label>
    </ligand>
</feature>
<evidence type="ECO:0000256" key="7">
    <source>
        <dbReference type="RuleBase" id="RU003653"/>
    </source>
</evidence>
<evidence type="ECO:0000256" key="2">
    <source>
        <dbReference type="ARBA" id="ARBA00022438"/>
    </source>
</evidence>
<proteinExistence type="inferred from homology"/>
<keyword evidence="2 6" id="KW-0031">Aminopeptidase</keyword>
<evidence type="ECO:0000259" key="8">
    <source>
        <dbReference type="Pfam" id="PF00557"/>
    </source>
</evidence>
<name>A0A2S8SUW5_9BACT</name>
<evidence type="ECO:0000256" key="3">
    <source>
        <dbReference type="ARBA" id="ARBA00022670"/>
    </source>
</evidence>
<dbReference type="GO" id="GO:0006508">
    <property type="term" value="P:proteolysis"/>
    <property type="evidence" value="ECO:0007669"/>
    <property type="project" value="UniProtKB-KW"/>
</dbReference>
<sequence>MAIIIKSKNDLKLMRKSGRAAQKLLNTLGEAAQAGSTGRELDAMARKLLAEMGARSPFLGKKAGGPPYPCAITVSTNEAIVHGIPTYNPFHNGDIVALDVGVLLGGFIGDTAGTFAIGTPAPRAERLMRITKEALYLGIEKAVVGNTVGDISATIQNHVESHGYSIVRELVGHGVGRTMHEDPNVPNFGKAGTGPKLRPGMTIAIEPMVNEGSAKVKCLSDQWTYVTADGQLSAHYEHTVAVLSDGPEILTIDERSEI</sequence>
<dbReference type="AlphaFoldDB" id="A0A2S8SUW5"/>
<feature type="binding site" evidence="6">
    <location>
        <position position="110"/>
    </location>
    <ligand>
        <name>a divalent metal cation</name>
        <dbReference type="ChEBI" id="CHEBI:60240"/>
        <label>2</label>
        <note>catalytic</note>
    </ligand>
</feature>
<dbReference type="RefSeq" id="WP_105482955.1">
    <property type="nucleotide sequence ID" value="NZ_NIGF01000004.1"/>
</dbReference>
<dbReference type="GO" id="GO:0005829">
    <property type="term" value="C:cytosol"/>
    <property type="evidence" value="ECO:0007669"/>
    <property type="project" value="TreeGrafter"/>
</dbReference>
<comment type="similarity">
    <text evidence="6">Belongs to the peptidase M24A family. Methionine aminopeptidase type 1 subfamily.</text>
</comment>
<dbReference type="InParanoid" id="A0A2S8SUW5"/>
<feature type="binding site" evidence="6">
    <location>
        <position position="82"/>
    </location>
    <ligand>
        <name>substrate</name>
    </ligand>
</feature>
<keyword evidence="5 6" id="KW-0378">Hydrolase</keyword>
<feature type="binding site" evidence="6">
    <location>
        <position position="206"/>
    </location>
    <ligand>
        <name>a divalent metal cation</name>
        <dbReference type="ChEBI" id="CHEBI:60240"/>
        <label>2</label>
        <note>catalytic</note>
    </ligand>
</feature>
<dbReference type="GO" id="GO:0004239">
    <property type="term" value="F:initiator methionyl aminopeptidase activity"/>
    <property type="evidence" value="ECO:0007669"/>
    <property type="project" value="UniProtKB-UniRule"/>
</dbReference>
<feature type="binding site" evidence="6">
    <location>
        <position position="173"/>
    </location>
    <ligand>
        <name>a divalent metal cation</name>
        <dbReference type="ChEBI" id="CHEBI:60240"/>
        <label>2</label>
        <note>catalytic</note>
    </ligand>
</feature>
<feature type="domain" description="Peptidase M24" evidence="8">
    <location>
        <begin position="13"/>
        <end position="242"/>
    </location>
</feature>
<accession>A0A2S8SUW5</accession>
<evidence type="ECO:0000256" key="5">
    <source>
        <dbReference type="ARBA" id="ARBA00022801"/>
    </source>
</evidence>
<evidence type="ECO:0000256" key="4">
    <source>
        <dbReference type="ARBA" id="ARBA00022723"/>
    </source>
</evidence>
<gene>
    <name evidence="6" type="primary">map</name>
    <name evidence="9" type="ORF">B1R32_10469</name>
</gene>
<dbReference type="HAMAP" id="MF_01974">
    <property type="entry name" value="MetAP_1"/>
    <property type="match status" value="1"/>
</dbReference>
<protein>
    <recommendedName>
        <fullName evidence="6 7">Methionine aminopeptidase</fullName>
        <shortName evidence="6">MAP</shortName>
        <shortName evidence="6">MetAP</shortName>
        <ecNumber evidence="6 7">3.4.11.18</ecNumber>
    </recommendedName>
    <alternativeName>
        <fullName evidence="6">Peptidase M</fullName>
    </alternativeName>
</protein>
<dbReference type="CDD" id="cd01086">
    <property type="entry name" value="MetAP1"/>
    <property type="match status" value="1"/>
</dbReference>
<comment type="cofactor">
    <cofactor evidence="6">
        <name>Co(2+)</name>
        <dbReference type="ChEBI" id="CHEBI:48828"/>
    </cofactor>
    <cofactor evidence="6">
        <name>Zn(2+)</name>
        <dbReference type="ChEBI" id="CHEBI:29105"/>
    </cofactor>
    <cofactor evidence="6">
        <name>Mn(2+)</name>
        <dbReference type="ChEBI" id="CHEBI:29035"/>
    </cofactor>
    <cofactor evidence="6">
        <name>Fe(2+)</name>
        <dbReference type="ChEBI" id="CHEBI:29033"/>
    </cofactor>
    <text evidence="6">Binds 2 divalent metal cations per subunit. Has a high-affinity and a low affinity metal-binding site. The true nature of the physiological cofactor is under debate. The enzyme is active with cobalt, zinc, manganese or divalent iron ions. Most likely, methionine aminopeptidases function as mononuclear Fe(2+)-metalloproteases under physiological conditions, and the catalytically relevant metal-binding site has been assigned to the histidine-containing high-affinity site.</text>
</comment>
<dbReference type="InterPro" id="IPR002467">
    <property type="entry name" value="Pept_M24A_MAP1"/>
</dbReference>
<keyword evidence="10" id="KW-1185">Reference proteome</keyword>
<dbReference type="Proteomes" id="UP000237684">
    <property type="component" value="Unassembled WGS sequence"/>
</dbReference>
<dbReference type="SUPFAM" id="SSF55920">
    <property type="entry name" value="Creatinase/aminopeptidase"/>
    <property type="match status" value="1"/>
</dbReference>
<evidence type="ECO:0000256" key="6">
    <source>
        <dbReference type="HAMAP-Rule" id="MF_01974"/>
    </source>
</evidence>
<dbReference type="InterPro" id="IPR036005">
    <property type="entry name" value="Creatinase/aminopeptidase-like"/>
</dbReference>
<dbReference type="GO" id="GO:0070006">
    <property type="term" value="F:metalloaminopeptidase activity"/>
    <property type="evidence" value="ECO:0007669"/>
    <property type="project" value="UniProtKB-UniRule"/>
</dbReference>
<dbReference type="NCBIfam" id="TIGR00500">
    <property type="entry name" value="met_pdase_I"/>
    <property type="match status" value="1"/>
</dbReference>
<dbReference type="FunCoup" id="A0A2S8SUW5">
    <property type="interactions" value="354"/>
</dbReference>
<dbReference type="GO" id="GO:0046872">
    <property type="term" value="F:metal ion binding"/>
    <property type="evidence" value="ECO:0007669"/>
    <property type="project" value="UniProtKB-UniRule"/>
</dbReference>
<dbReference type="PANTHER" id="PTHR43330">
    <property type="entry name" value="METHIONINE AMINOPEPTIDASE"/>
    <property type="match status" value="1"/>
</dbReference>